<name>A0ACC1HC31_9FUNG</name>
<evidence type="ECO:0000313" key="2">
    <source>
        <dbReference type="Proteomes" id="UP001145114"/>
    </source>
</evidence>
<dbReference type="Proteomes" id="UP001145114">
    <property type="component" value="Unassembled WGS sequence"/>
</dbReference>
<comment type="caution">
    <text evidence="1">The sequence shown here is derived from an EMBL/GenBank/DDBJ whole genome shotgun (WGS) entry which is preliminary data.</text>
</comment>
<keyword evidence="2" id="KW-1185">Reference proteome</keyword>
<accession>A0ACC1HC31</accession>
<proteinExistence type="predicted"/>
<gene>
    <name evidence="1" type="ORF">EV182_006188</name>
</gene>
<feature type="non-terminal residue" evidence="1">
    <location>
        <position position="1"/>
    </location>
</feature>
<evidence type="ECO:0000313" key="1">
    <source>
        <dbReference type="EMBL" id="KAJ1672940.1"/>
    </source>
</evidence>
<reference evidence="1" key="1">
    <citation type="submission" date="2022-06" db="EMBL/GenBank/DDBJ databases">
        <title>Phylogenomic reconstructions and comparative analyses of Kickxellomycotina fungi.</title>
        <authorList>
            <person name="Reynolds N.K."/>
            <person name="Stajich J.E."/>
            <person name="Barry K."/>
            <person name="Grigoriev I.V."/>
            <person name="Crous P."/>
            <person name="Smith M.E."/>
        </authorList>
    </citation>
    <scope>NUCLEOTIDE SEQUENCE</scope>
    <source>
        <strain evidence="1">RSA 2271</strain>
    </source>
</reference>
<dbReference type="EMBL" id="JAMZIH010007602">
    <property type="protein sequence ID" value="KAJ1672940.1"/>
    <property type="molecule type" value="Genomic_DNA"/>
</dbReference>
<sequence>HQQPQLGITGCVAESSSSVIERDLSLSSSTPSSPSWPQSRVNASSHLKIAENERQNQRSKPTPTSSTLPD</sequence>
<organism evidence="1 2">
    <name type="scientific">Spiromyces aspiralis</name>
    <dbReference type="NCBI Taxonomy" id="68401"/>
    <lineage>
        <taxon>Eukaryota</taxon>
        <taxon>Fungi</taxon>
        <taxon>Fungi incertae sedis</taxon>
        <taxon>Zoopagomycota</taxon>
        <taxon>Kickxellomycotina</taxon>
        <taxon>Kickxellomycetes</taxon>
        <taxon>Kickxellales</taxon>
        <taxon>Kickxellaceae</taxon>
        <taxon>Spiromyces</taxon>
    </lineage>
</organism>
<protein>
    <submittedName>
        <fullName evidence="1">Uncharacterized protein</fullName>
    </submittedName>
</protein>